<protein>
    <submittedName>
        <fullName evidence="1">Uncharacterized protein</fullName>
    </submittedName>
</protein>
<dbReference type="Proteomes" id="UP000838878">
    <property type="component" value="Chromosome 8"/>
</dbReference>
<sequence length="242" mass="28582">MKEIYEVQADELMDMMLKNVHKGKFQLSVPIYKSTTKISASDMTERTATVVTKNAPKMYGQNLTLEELHLRKTKLDIKTLLESHVSGLPNFEDEDQISIQTRRFNNIQNSSNDTNLRGLYMSMSGATVNHRKNRIVQLMAQFVYQIRYQLPYAQLLRKKYNKNLRYRIGYCFALLRNLKRQQMVIFTTMKNYQERFLVLYAIIKLYEKVVKLDVDVKDLMKYIVHLDKVRQTESDVKFTNKG</sequence>
<proteinExistence type="predicted"/>
<feature type="non-terminal residue" evidence="1">
    <location>
        <position position="242"/>
    </location>
</feature>
<dbReference type="AlphaFoldDB" id="A0A8J9V1P7"/>
<name>A0A8J9V1P7_9NEOP</name>
<organism evidence="1 2">
    <name type="scientific">Brenthis ino</name>
    <name type="common">lesser marbled fritillary</name>
    <dbReference type="NCBI Taxonomy" id="405034"/>
    <lineage>
        <taxon>Eukaryota</taxon>
        <taxon>Metazoa</taxon>
        <taxon>Ecdysozoa</taxon>
        <taxon>Arthropoda</taxon>
        <taxon>Hexapoda</taxon>
        <taxon>Insecta</taxon>
        <taxon>Pterygota</taxon>
        <taxon>Neoptera</taxon>
        <taxon>Endopterygota</taxon>
        <taxon>Lepidoptera</taxon>
        <taxon>Glossata</taxon>
        <taxon>Ditrysia</taxon>
        <taxon>Papilionoidea</taxon>
        <taxon>Nymphalidae</taxon>
        <taxon>Heliconiinae</taxon>
        <taxon>Argynnini</taxon>
        <taxon>Brenthis</taxon>
    </lineage>
</organism>
<dbReference type="EMBL" id="OV170228">
    <property type="protein sequence ID" value="CAH0730053.1"/>
    <property type="molecule type" value="Genomic_DNA"/>
</dbReference>
<reference evidence="1" key="1">
    <citation type="submission" date="2021-12" db="EMBL/GenBank/DDBJ databases">
        <authorList>
            <person name="Martin H S."/>
        </authorList>
    </citation>
    <scope>NUCLEOTIDE SEQUENCE</scope>
</reference>
<keyword evidence="2" id="KW-1185">Reference proteome</keyword>
<dbReference type="OrthoDB" id="7411026at2759"/>
<gene>
    <name evidence="1" type="ORF">BINO364_LOCUS15077</name>
</gene>
<evidence type="ECO:0000313" key="1">
    <source>
        <dbReference type="EMBL" id="CAH0730053.1"/>
    </source>
</evidence>
<accession>A0A8J9V1P7</accession>
<evidence type="ECO:0000313" key="2">
    <source>
        <dbReference type="Proteomes" id="UP000838878"/>
    </source>
</evidence>